<accession>A0ABX8UYP2</accession>
<feature type="chain" id="PRO_5047231765" evidence="2">
    <location>
        <begin position="22"/>
        <end position="96"/>
    </location>
</feature>
<protein>
    <submittedName>
        <fullName evidence="3">DUF4148 domain-containing protein</fullName>
    </submittedName>
</protein>
<keyword evidence="4" id="KW-1185">Reference proteome</keyword>
<evidence type="ECO:0000313" key="3">
    <source>
        <dbReference type="EMBL" id="QYD71978.1"/>
    </source>
</evidence>
<gene>
    <name evidence="3" type="ORF">KZJ38_34030</name>
</gene>
<dbReference type="Proteomes" id="UP000826462">
    <property type="component" value="Chromosome 2"/>
</dbReference>
<reference evidence="3 4" key="1">
    <citation type="submission" date="2021-07" db="EMBL/GenBank/DDBJ databases">
        <title>Paraburkholderia edwinii protects Aspergillus sp. from phenazines by acting as a toxin sponge.</title>
        <authorList>
            <person name="Dahlstrom K.M."/>
            <person name="Newman D.K."/>
        </authorList>
    </citation>
    <scope>NUCLEOTIDE SEQUENCE [LARGE SCALE GENOMIC DNA]</scope>
    <source>
        <strain evidence="3 4">Pe01</strain>
    </source>
</reference>
<keyword evidence="2" id="KW-0732">Signal</keyword>
<evidence type="ECO:0000256" key="2">
    <source>
        <dbReference type="SAM" id="SignalP"/>
    </source>
</evidence>
<evidence type="ECO:0000256" key="1">
    <source>
        <dbReference type="SAM" id="MobiDB-lite"/>
    </source>
</evidence>
<evidence type="ECO:0000313" key="4">
    <source>
        <dbReference type="Proteomes" id="UP000826462"/>
    </source>
</evidence>
<name>A0ABX8UYP2_9BURK</name>
<dbReference type="InterPro" id="IPR025421">
    <property type="entry name" value="DUF4148"/>
</dbReference>
<dbReference type="Pfam" id="PF13663">
    <property type="entry name" value="DUF4148"/>
    <property type="match status" value="1"/>
</dbReference>
<feature type="region of interest" description="Disordered" evidence="1">
    <location>
        <begin position="31"/>
        <end position="63"/>
    </location>
</feature>
<sequence>MKLALITLALAGATLCSPVFAQTSMAAGTNTAANTAASVAPTPTNPSPSVSQPGQWVPPYGQPQTGLTRAQVYQDLVHAEQDGQLQYLNKTLYSHG</sequence>
<proteinExistence type="predicted"/>
<dbReference type="RefSeq" id="WP_219801407.1">
    <property type="nucleotide sequence ID" value="NZ_CP080096.1"/>
</dbReference>
<dbReference type="EMBL" id="CP080096">
    <property type="protein sequence ID" value="QYD71978.1"/>
    <property type="molecule type" value="Genomic_DNA"/>
</dbReference>
<feature type="signal peptide" evidence="2">
    <location>
        <begin position="1"/>
        <end position="21"/>
    </location>
</feature>
<feature type="compositionally biased region" description="Low complexity" evidence="1">
    <location>
        <begin position="31"/>
        <end position="51"/>
    </location>
</feature>
<organism evidence="3 4">
    <name type="scientific">Paraburkholderia edwinii</name>
    <dbReference type="NCBI Taxonomy" id="2861782"/>
    <lineage>
        <taxon>Bacteria</taxon>
        <taxon>Pseudomonadati</taxon>
        <taxon>Pseudomonadota</taxon>
        <taxon>Betaproteobacteria</taxon>
        <taxon>Burkholderiales</taxon>
        <taxon>Burkholderiaceae</taxon>
        <taxon>Paraburkholderia</taxon>
    </lineage>
</organism>